<feature type="non-terminal residue" evidence="2">
    <location>
        <position position="93"/>
    </location>
</feature>
<keyword evidence="3" id="KW-1185">Reference proteome</keyword>
<reference evidence="2 3" key="1">
    <citation type="journal article" date="2018" name="Sci. Data">
        <title>The draft genome sequence of cork oak.</title>
        <authorList>
            <person name="Ramos A.M."/>
            <person name="Usie A."/>
            <person name="Barbosa P."/>
            <person name="Barros P.M."/>
            <person name="Capote T."/>
            <person name="Chaves I."/>
            <person name="Simoes F."/>
            <person name="Abreu I."/>
            <person name="Carrasquinho I."/>
            <person name="Faro C."/>
            <person name="Guimaraes J.B."/>
            <person name="Mendonca D."/>
            <person name="Nobrega F."/>
            <person name="Rodrigues L."/>
            <person name="Saibo N.J.M."/>
            <person name="Varela M.C."/>
            <person name="Egas C."/>
            <person name="Matos J."/>
            <person name="Miguel C.M."/>
            <person name="Oliveira M.M."/>
            <person name="Ricardo C.P."/>
            <person name="Goncalves S."/>
        </authorList>
    </citation>
    <scope>NUCLEOTIDE SEQUENCE [LARGE SCALE GENOMIC DNA]</scope>
    <source>
        <strain evidence="3">cv. HL8</strain>
    </source>
</reference>
<gene>
    <name evidence="2" type="ORF">CFP56_009858</name>
</gene>
<comment type="caution">
    <text evidence="2">The sequence shown here is derived from an EMBL/GenBank/DDBJ whole genome shotgun (WGS) entry which is preliminary data.</text>
</comment>
<proteinExistence type="predicted"/>
<accession>A0AAW0L0U8</accession>
<sequence length="93" mass="10366">MGLYNVAATDVFVCPRVLPWLGKAYGVSVVSVVLSIRAELRNTFTSTYIPHWDIPLVPNDLKSNVEHEKQGQFQIPDSKKGCWAAPTGEDYKT</sequence>
<dbReference type="EMBL" id="PKMF04000173">
    <property type="protein sequence ID" value="KAK7845237.1"/>
    <property type="molecule type" value="Genomic_DNA"/>
</dbReference>
<name>A0AAW0L0U8_QUESU</name>
<feature type="region of interest" description="Disordered" evidence="1">
    <location>
        <begin position="68"/>
        <end position="93"/>
    </location>
</feature>
<evidence type="ECO:0000256" key="1">
    <source>
        <dbReference type="SAM" id="MobiDB-lite"/>
    </source>
</evidence>
<protein>
    <submittedName>
        <fullName evidence="2">Uncharacterized protein</fullName>
    </submittedName>
</protein>
<dbReference type="Proteomes" id="UP000237347">
    <property type="component" value="Unassembled WGS sequence"/>
</dbReference>
<evidence type="ECO:0000313" key="3">
    <source>
        <dbReference type="Proteomes" id="UP000237347"/>
    </source>
</evidence>
<dbReference type="AlphaFoldDB" id="A0AAW0L0U8"/>
<evidence type="ECO:0000313" key="2">
    <source>
        <dbReference type="EMBL" id="KAK7845237.1"/>
    </source>
</evidence>
<organism evidence="2 3">
    <name type="scientific">Quercus suber</name>
    <name type="common">Cork oak</name>
    <dbReference type="NCBI Taxonomy" id="58331"/>
    <lineage>
        <taxon>Eukaryota</taxon>
        <taxon>Viridiplantae</taxon>
        <taxon>Streptophyta</taxon>
        <taxon>Embryophyta</taxon>
        <taxon>Tracheophyta</taxon>
        <taxon>Spermatophyta</taxon>
        <taxon>Magnoliopsida</taxon>
        <taxon>eudicotyledons</taxon>
        <taxon>Gunneridae</taxon>
        <taxon>Pentapetalae</taxon>
        <taxon>rosids</taxon>
        <taxon>fabids</taxon>
        <taxon>Fagales</taxon>
        <taxon>Fagaceae</taxon>
        <taxon>Quercus</taxon>
    </lineage>
</organism>